<gene>
    <name evidence="6" type="ORF">CBF31_01335</name>
</gene>
<protein>
    <submittedName>
        <fullName evidence="6">30S ribosomal protein S1</fullName>
    </submittedName>
</protein>
<evidence type="ECO:0000256" key="4">
    <source>
        <dbReference type="ARBA" id="ARBA00025604"/>
    </source>
</evidence>
<dbReference type="GO" id="GO:0003729">
    <property type="term" value="F:mRNA binding"/>
    <property type="evidence" value="ECO:0007669"/>
    <property type="project" value="UniProtKB-ARBA"/>
</dbReference>
<dbReference type="Gene3D" id="2.40.50.140">
    <property type="entry name" value="Nucleic acid-binding proteins"/>
    <property type="match status" value="4"/>
</dbReference>
<dbReference type="FunFam" id="2.40.50.140:FF:000051">
    <property type="entry name" value="RNA-binding transcriptional accessory protein"/>
    <property type="match status" value="1"/>
</dbReference>
<dbReference type="RefSeq" id="WP_126830194.1">
    <property type="nucleotide sequence ID" value="NZ_CBCRYB010000002.1"/>
</dbReference>
<evidence type="ECO:0000256" key="3">
    <source>
        <dbReference type="ARBA" id="ARBA00023274"/>
    </source>
</evidence>
<dbReference type="PRINTS" id="PR00681">
    <property type="entry name" value="RIBOSOMALS1"/>
</dbReference>
<dbReference type="GO" id="GO:0003735">
    <property type="term" value="F:structural constituent of ribosome"/>
    <property type="evidence" value="ECO:0007669"/>
    <property type="project" value="TreeGrafter"/>
</dbReference>
<comment type="similarity">
    <text evidence="1">Belongs to the bacterial ribosomal protein bS1 family.</text>
</comment>
<dbReference type="SMART" id="SM00316">
    <property type="entry name" value="S1"/>
    <property type="match status" value="4"/>
</dbReference>
<dbReference type="InterPro" id="IPR035104">
    <property type="entry name" value="Ribosomal_protein_S1-like"/>
</dbReference>
<organism evidence="6 7">
    <name type="scientific">Vagococcus fessus</name>
    <dbReference type="NCBI Taxonomy" id="120370"/>
    <lineage>
        <taxon>Bacteria</taxon>
        <taxon>Bacillati</taxon>
        <taxon>Bacillota</taxon>
        <taxon>Bacilli</taxon>
        <taxon>Lactobacillales</taxon>
        <taxon>Enterococcaceae</taxon>
        <taxon>Vagococcus</taxon>
    </lineage>
</organism>
<keyword evidence="7" id="KW-1185">Reference proteome</keyword>
<dbReference type="Pfam" id="PF00575">
    <property type="entry name" value="S1"/>
    <property type="match status" value="4"/>
</dbReference>
<keyword evidence="3" id="KW-0687">Ribonucleoprotein</keyword>
<keyword evidence="2 6" id="KW-0689">Ribosomal protein</keyword>
<evidence type="ECO:0000256" key="1">
    <source>
        <dbReference type="ARBA" id="ARBA00006767"/>
    </source>
</evidence>
<dbReference type="InterPro" id="IPR050437">
    <property type="entry name" value="Ribos_protein_bS1-like"/>
</dbReference>
<evidence type="ECO:0000256" key="2">
    <source>
        <dbReference type="ARBA" id="ARBA00022980"/>
    </source>
</evidence>
<dbReference type="GO" id="GO:0022627">
    <property type="term" value="C:cytosolic small ribosomal subunit"/>
    <property type="evidence" value="ECO:0007669"/>
    <property type="project" value="TreeGrafter"/>
</dbReference>
<accession>A0A430ABS8</accession>
<evidence type="ECO:0000313" key="6">
    <source>
        <dbReference type="EMBL" id="RSU04689.1"/>
    </source>
</evidence>
<evidence type="ECO:0000259" key="5">
    <source>
        <dbReference type="PROSITE" id="PS50126"/>
    </source>
</evidence>
<dbReference type="EMBL" id="NGJY01000001">
    <property type="protein sequence ID" value="RSU04689.1"/>
    <property type="molecule type" value="Genomic_DNA"/>
</dbReference>
<dbReference type="OrthoDB" id="9804077at2"/>
<comment type="function">
    <text evidence="4">Binds mRNA; thus facilitating recognition of the initiation point. It is needed to translate mRNA with a short Shine-Dalgarno (SD) purine-rich sequence.</text>
</comment>
<dbReference type="GO" id="GO:0006412">
    <property type="term" value="P:translation"/>
    <property type="evidence" value="ECO:0007669"/>
    <property type="project" value="TreeGrafter"/>
</dbReference>
<dbReference type="PROSITE" id="PS50126">
    <property type="entry name" value="S1"/>
    <property type="match status" value="4"/>
</dbReference>
<feature type="domain" description="S1 motif" evidence="5">
    <location>
        <begin position="206"/>
        <end position="274"/>
    </location>
</feature>
<dbReference type="FunFam" id="2.40.50.140:FF:000103">
    <property type="entry name" value="protein RRP5 homolog"/>
    <property type="match status" value="1"/>
</dbReference>
<evidence type="ECO:0000313" key="7">
    <source>
        <dbReference type="Proteomes" id="UP000287101"/>
    </source>
</evidence>
<feature type="domain" description="S1 motif" evidence="5">
    <location>
        <begin position="29"/>
        <end position="102"/>
    </location>
</feature>
<sequence>MSEIKENQIEQDEAVMLDALKSFKDVEVGDIVQGEVLVLEDKQAIVSILGTGVEGVIPVKELTAFPTEDISSLVKIGEILDLVVITSIGKDKENGSYLLSKRRLEAKKIWEDVEAAFEADEEVEGTVTDVVKGGLVVDLGVRGFVPASMIDTHFVSDFSVYKGQTLRFKVMEIEPSENRLILSRKVLLAKEQAAKKEEVLNSLAAGDTVKGKVARLTDFGVFVDLGGVDGLVHISEISHSHVSKASDVLEVGEEVEAKILSIDPEKERVSLSIKETLAGPWDNVAETIGAGDVMTGNIKRLTSFGAFVELQPGVEGLIHISQISHNHVVTPHEVLQEGQEVTAKVLEVNQPDRRIALSIKALEEKPQQEEDFQEEETIEIPEEVTGFSLGDILGDALNSTED</sequence>
<dbReference type="InterPro" id="IPR003029">
    <property type="entry name" value="S1_domain"/>
</dbReference>
<dbReference type="InterPro" id="IPR012340">
    <property type="entry name" value="NA-bd_OB-fold"/>
</dbReference>
<dbReference type="CDD" id="cd05688">
    <property type="entry name" value="S1_RPS1_repeat_ec3"/>
    <property type="match status" value="1"/>
</dbReference>
<dbReference type="NCBIfam" id="NF005208">
    <property type="entry name" value="PRK06676.1"/>
    <property type="match status" value="1"/>
</dbReference>
<dbReference type="AlphaFoldDB" id="A0A430ABS8"/>
<feature type="domain" description="S1 motif" evidence="5">
    <location>
        <begin position="291"/>
        <end position="360"/>
    </location>
</feature>
<dbReference type="SUPFAM" id="SSF50249">
    <property type="entry name" value="Nucleic acid-binding proteins"/>
    <property type="match status" value="4"/>
</dbReference>
<comment type="caution">
    <text evidence="6">The sequence shown here is derived from an EMBL/GenBank/DDBJ whole genome shotgun (WGS) entry which is preliminary data.</text>
</comment>
<proteinExistence type="inferred from homology"/>
<name>A0A430ABS8_9ENTE</name>
<dbReference type="Proteomes" id="UP000287101">
    <property type="component" value="Unassembled WGS sequence"/>
</dbReference>
<dbReference type="PANTHER" id="PTHR10724:SF7">
    <property type="entry name" value="SMALL RIBOSOMAL SUBUNIT PROTEIN BS1C"/>
    <property type="match status" value="1"/>
</dbReference>
<feature type="domain" description="S1 motif" evidence="5">
    <location>
        <begin position="120"/>
        <end position="185"/>
    </location>
</feature>
<reference evidence="6 7" key="1">
    <citation type="submission" date="2017-05" db="EMBL/GenBank/DDBJ databases">
        <title>Vagococcus spp. assemblies.</title>
        <authorList>
            <person name="Gulvik C.A."/>
        </authorList>
    </citation>
    <scope>NUCLEOTIDE SEQUENCE [LARGE SCALE GENOMIC DNA]</scope>
    <source>
        <strain evidence="6 7">CCUG 41755</strain>
    </source>
</reference>
<dbReference type="CDD" id="cd04465">
    <property type="entry name" value="S1_RPS1_repeat_ec2_hs2"/>
    <property type="match status" value="1"/>
</dbReference>
<dbReference type="PANTHER" id="PTHR10724">
    <property type="entry name" value="30S RIBOSOMAL PROTEIN S1"/>
    <property type="match status" value="1"/>
</dbReference>